<dbReference type="Gene3D" id="3.40.50.300">
    <property type="entry name" value="P-loop containing nucleotide triphosphate hydrolases"/>
    <property type="match status" value="2"/>
</dbReference>
<comment type="caution">
    <text evidence="11">The sequence shown here is derived from an EMBL/GenBank/DDBJ whole genome shotgun (WGS) entry which is preliminary data.</text>
</comment>
<feature type="coiled-coil region" evidence="9">
    <location>
        <begin position="351"/>
        <end position="385"/>
    </location>
</feature>
<evidence type="ECO:0000256" key="8">
    <source>
        <dbReference type="PIRNR" id="PIRNR003128"/>
    </source>
</evidence>
<dbReference type="PIRSF" id="PIRSF003128">
    <property type="entry name" value="RecN"/>
    <property type="match status" value="1"/>
</dbReference>
<reference evidence="11 12" key="1">
    <citation type="submission" date="2012-07" db="EMBL/GenBank/DDBJ databases">
        <title>The Genome Sequence of Facklamia hominis CCUG 36813.</title>
        <authorList>
            <consortium name="The Broad Institute Genome Sequencing Platform"/>
            <person name="Earl A."/>
            <person name="Ward D."/>
            <person name="Feldgarden M."/>
            <person name="Gevers D."/>
            <person name="Huys G."/>
            <person name="Walker B."/>
            <person name="Young S.K."/>
            <person name="Zeng Q."/>
            <person name="Gargeya S."/>
            <person name="Fitzgerald M."/>
            <person name="Haas B."/>
            <person name="Abouelleil A."/>
            <person name="Alvarado L."/>
            <person name="Arachchi H.M."/>
            <person name="Berlin A.M."/>
            <person name="Chapman S.B."/>
            <person name="Goldberg J."/>
            <person name="Griggs A."/>
            <person name="Gujja S."/>
            <person name="Hansen M."/>
            <person name="Howarth C."/>
            <person name="Imamovic A."/>
            <person name="Larimer J."/>
            <person name="McCowen C."/>
            <person name="Montmayeur A."/>
            <person name="Murphy C."/>
            <person name="Neiman D."/>
            <person name="Pearson M."/>
            <person name="Priest M."/>
            <person name="Roberts A."/>
            <person name="Saif S."/>
            <person name="Shea T."/>
            <person name="Sisk P."/>
            <person name="Sykes S."/>
            <person name="Wortman J."/>
            <person name="Nusbaum C."/>
            <person name="Birren B."/>
        </authorList>
    </citation>
    <scope>NUCLEOTIDE SEQUENCE [LARGE SCALE GENOMIC DNA]</scope>
    <source>
        <strain evidence="11 12">CCUG 36813</strain>
    </source>
</reference>
<dbReference type="FunFam" id="3.40.50.300:FF:000319">
    <property type="entry name" value="DNA repair protein RecN"/>
    <property type="match status" value="1"/>
</dbReference>
<dbReference type="HOGENOM" id="CLU_018297_3_1_9"/>
<dbReference type="PANTHER" id="PTHR11059">
    <property type="entry name" value="DNA REPAIR PROTEIN RECN"/>
    <property type="match status" value="1"/>
</dbReference>
<dbReference type="InterPro" id="IPR038729">
    <property type="entry name" value="Rad50/SbcC_AAA"/>
</dbReference>
<dbReference type="GO" id="GO:0005524">
    <property type="term" value="F:ATP binding"/>
    <property type="evidence" value="ECO:0007669"/>
    <property type="project" value="UniProtKB-KW"/>
</dbReference>
<protein>
    <recommendedName>
        <fullName evidence="2 8">DNA repair protein RecN</fullName>
    </recommendedName>
    <alternativeName>
        <fullName evidence="7 8">Recombination protein N</fullName>
    </alternativeName>
</protein>
<comment type="similarity">
    <text evidence="1 8">Belongs to the RecN family.</text>
</comment>
<name>K1LFP5_9LACT</name>
<evidence type="ECO:0000259" key="10">
    <source>
        <dbReference type="Pfam" id="PF13476"/>
    </source>
</evidence>
<dbReference type="Proteomes" id="UP000004465">
    <property type="component" value="Unassembled WGS sequence"/>
</dbReference>
<sequence length="575" mass="65396">MLESLSIENFAIIDWVSIDFSSGMTVLSGETGAGKSIIIDALALLCGGRGSVDFIRKGADRLRLRGLFSLDDQQALREFLKTIPIEITNEEDLLLIERELQSTGKNIVRINRQLVNVSTLKQLGQYLVDIHGQNEHQALLDSNSHLKLLDRYAKDTQSDLLLEYQAAFERYHVHRKSLLESHQDESQQQQRLQFLEFQLQEIEELDLHGGEYEYLFQQTRRLAAAQEISQLVGGINLLMTDQEGAVDQLLEQVYQSLKSLEKYTPEFKGLSDQLRSTQLDLQEMARTIALKGDFPDYDSQEIDRLQERLSQLEQVQKKYALSIDELITYRDQIAEEIYQIKHREAYLVRIQAEFEAAYKEALKLAQELSNQRHQISHLLEAAIEQELKELYMPQARFEVKFKLLDSDETLAKAGYPSSYQLLNNTGMDQVEFYVVTNVGEESKPLIKVASGGELSRLMLALKAIFARGQEVESLVFDEIDTGVSGRVAAAIAHKMKEIARYKQVLCISHLAQVTAAGDQQLMIRKLVASERTITQVEPLSLDQRVEVISHMIAGNKETPAALDLAQEMLQSYQNE</sequence>
<evidence type="ECO:0000256" key="9">
    <source>
        <dbReference type="SAM" id="Coils"/>
    </source>
</evidence>
<dbReference type="CDD" id="cd03241">
    <property type="entry name" value="ABC_RecN"/>
    <property type="match status" value="2"/>
</dbReference>
<comment type="function">
    <text evidence="8">May be involved in recombinational repair of damaged DNA.</text>
</comment>
<dbReference type="SUPFAM" id="SSF52540">
    <property type="entry name" value="P-loop containing nucleoside triphosphate hydrolases"/>
    <property type="match status" value="2"/>
</dbReference>
<proteinExistence type="inferred from homology"/>
<accession>K1LFP5</accession>
<keyword evidence="3" id="KW-0547">Nucleotide-binding</keyword>
<dbReference type="PATRIC" id="fig|883111.3.peg.1703"/>
<dbReference type="InterPro" id="IPR004604">
    <property type="entry name" value="DNA_recomb/repair_RecN"/>
</dbReference>
<evidence type="ECO:0000256" key="2">
    <source>
        <dbReference type="ARBA" id="ARBA00021315"/>
    </source>
</evidence>
<evidence type="ECO:0000256" key="5">
    <source>
        <dbReference type="ARBA" id="ARBA00022840"/>
    </source>
</evidence>
<evidence type="ECO:0000256" key="6">
    <source>
        <dbReference type="ARBA" id="ARBA00023204"/>
    </source>
</evidence>
<feature type="domain" description="Rad50/SbcC-type AAA" evidence="10">
    <location>
        <begin position="4"/>
        <end position="204"/>
    </location>
</feature>
<evidence type="ECO:0000256" key="3">
    <source>
        <dbReference type="ARBA" id="ARBA00022741"/>
    </source>
</evidence>
<dbReference type="AlphaFoldDB" id="K1LFP5"/>
<dbReference type="OrthoDB" id="9806954at2"/>
<keyword evidence="6 8" id="KW-0234">DNA repair</keyword>
<organism evidence="11 12">
    <name type="scientific">Facklamia hominis CCUG 36813</name>
    <dbReference type="NCBI Taxonomy" id="883111"/>
    <lineage>
        <taxon>Bacteria</taxon>
        <taxon>Bacillati</taxon>
        <taxon>Bacillota</taxon>
        <taxon>Bacilli</taxon>
        <taxon>Lactobacillales</taxon>
        <taxon>Aerococcaceae</taxon>
        <taxon>Facklamia</taxon>
    </lineage>
</organism>
<dbReference type="NCBIfam" id="TIGR00634">
    <property type="entry name" value="recN"/>
    <property type="match status" value="1"/>
</dbReference>
<dbReference type="PANTHER" id="PTHR11059:SF0">
    <property type="entry name" value="DNA REPAIR PROTEIN RECN"/>
    <property type="match status" value="1"/>
</dbReference>
<evidence type="ECO:0000256" key="7">
    <source>
        <dbReference type="ARBA" id="ARBA00033408"/>
    </source>
</evidence>
<dbReference type="GO" id="GO:0006310">
    <property type="term" value="P:DNA recombination"/>
    <property type="evidence" value="ECO:0007669"/>
    <property type="project" value="InterPro"/>
</dbReference>
<dbReference type="RefSeq" id="WP_006908992.1">
    <property type="nucleotide sequence ID" value="NZ_JH932292.1"/>
</dbReference>
<keyword evidence="5" id="KW-0067">ATP-binding</keyword>
<dbReference type="STRING" id="883111.HMPREF9706_01684"/>
<evidence type="ECO:0000256" key="4">
    <source>
        <dbReference type="ARBA" id="ARBA00022763"/>
    </source>
</evidence>
<dbReference type="Pfam" id="PF13476">
    <property type="entry name" value="AAA_23"/>
    <property type="match status" value="1"/>
</dbReference>
<evidence type="ECO:0000313" key="12">
    <source>
        <dbReference type="Proteomes" id="UP000004465"/>
    </source>
</evidence>
<dbReference type="EMBL" id="AGZD01000013">
    <property type="protein sequence ID" value="EKB53426.1"/>
    <property type="molecule type" value="Genomic_DNA"/>
</dbReference>
<dbReference type="GO" id="GO:0016887">
    <property type="term" value="F:ATP hydrolysis activity"/>
    <property type="evidence" value="ECO:0007669"/>
    <property type="project" value="InterPro"/>
</dbReference>
<evidence type="ECO:0000313" key="11">
    <source>
        <dbReference type="EMBL" id="EKB53426.1"/>
    </source>
</evidence>
<gene>
    <name evidence="11" type="ORF">HMPREF9706_01684</name>
</gene>
<dbReference type="GO" id="GO:0006302">
    <property type="term" value="P:double-strand break repair"/>
    <property type="evidence" value="ECO:0007669"/>
    <property type="project" value="InterPro"/>
</dbReference>
<dbReference type="GO" id="GO:0043590">
    <property type="term" value="C:bacterial nucleoid"/>
    <property type="evidence" value="ECO:0007669"/>
    <property type="project" value="TreeGrafter"/>
</dbReference>
<keyword evidence="9" id="KW-0175">Coiled coil</keyword>
<keyword evidence="12" id="KW-1185">Reference proteome</keyword>
<keyword evidence="4 8" id="KW-0227">DNA damage</keyword>
<dbReference type="GO" id="GO:0009432">
    <property type="term" value="P:SOS response"/>
    <property type="evidence" value="ECO:0007669"/>
    <property type="project" value="TreeGrafter"/>
</dbReference>
<evidence type="ECO:0000256" key="1">
    <source>
        <dbReference type="ARBA" id="ARBA00009441"/>
    </source>
</evidence>
<dbReference type="InterPro" id="IPR027417">
    <property type="entry name" value="P-loop_NTPase"/>
</dbReference>